<organism evidence="1">
    <name type="scientific">Sesamum latifolium</name>
    <dbReference type="NCBI Taxonomy" id="2727402"/>
    <lineage>
        <taxon>Eukaryota</taxon>
        <taxon>Viridiplantae</taxon>
        <taxon>Streptophyta</taxon>
        <taxon>Embryophyta</taxon>
        <taxon>Tracheophyta</taxon>
        <taxon>Spermatophyta</taxon>
        <taxon>Magnoliopsida</taxon>
        <taxon>eudicotyledons</taxon>
        <taxon>Gunneridae</taxon>
        <taxon>Pentapetalae</taxon>
        <taxon>asterids</taxon>
        <taxon>lamiids</taxon>
        <taxon>Lamiales</taxon>
        <taxon>Pedaliaceae</taxon>
        <taxon>Sesamum</taxon>
    </lineage>
</organism>
<dbReference type="PANTHER" id="PTHR33116">
    <property type="entry name" value="REVERSE TRANSCRIPTASE ZINC-BINDING DOMAIN-CONTAINING PROTEIN-RELATED-RELATED"/>
    <property type="match status" value="1"/>
</dbReference>
<sequence length="649" mass="72340">MKDGDQCSRIFFRKVAKRGSSKRVFQITDMDGQVHSTQPAVTSAFIAYYQALLGGDRRDRSIDIRYLRPWARHVLTEDEARLLVIPVSPEEIKWAVFDIDETKAPGPDGYSSGFFKATWPVVGREVTQAILEVFRTRRILKQVNATLISLIPKVSNPTVVGEFRPISCCNVLYKVITKILVQRMREASTSRCALKVDLRKAYDTGSTGTTAGGPYVTIPICACHGGGSPPTTVFGTTAPGVPIDYCRLPTDPPKIDDRIKGWDGIMLSFAGRVQLIKSVLTALQIYWAMAFILPKHVIKEIEKRLRKFLWKGTLMSGICGGLLWVTDHPFGWIGSSIIDFENSLFGRSVTALAPEDGGSWSDYENGYARSSSIGLGMVLLSLYGMTPGMSEAPLFSSFPWDRDTLLFRIQHACARLLWTAVGTGQPSPTWRNSLFGRSVTALAPEDGGSWSDYENGYARSSSIGLGMLELASHHRHGEYRHHALSSTIHEGCDCILWTGSGGSFSSSAAYAVFAPTGPTDGLPETHEHLFFTCSFAAECLHAIRGDVFFHWPYNDWPRVIQWASIRWRGKHVVNASLRALLASLIYHLWQEHNRRIFQHSTRHPIDIARTVVSDIRDLIICKQLPRTASTCGLYRLWRIPWPVEGDASI</sequence>
<dbReference type="PANTHER" id="PTHR33116:SF78">
    <property type="entry name" value="OS12G0587133 PROTEIN"/>
    <property type="match status" value="1"/>
</dbReference>
<dbReference type="AlphaFoldDB" id="A0AAW2WH28"/>
<dbReference type="EMBL" id="JACGWN010000008">
    <property type="protein sequence ID" value="KAL0439697.1"/>
    <property type="molecule type" value="Genomic_DNA"/>
</dbReference>
<evidence type="ECO:0000313" key="1">
    <source>
        <dbReference type="EMBL" id="KAL0439697.1"/>
    </source>
</evidence>
<proteinExistence type="predicted"/>
<protein>
    <recommendedName>
        <fullName evidence="2">Reverse transcriptase domain-containing protein</fullName>
    </recommendedName>
</protein>
<evidence type="ECO:0008006" key="2">
    <source>
        <dbReference type="Google" id="ProtNLM"/>
    </source>
</evidence>
<comment type="caution">
    <text evidence="1">The sequence shown here is derived from an EMBL/GenBank/DDBJ whole genome shotgun (WGS) entry which is preliminary data.</text>
</comment>
<gene>
    <name evidence="1" type="ORF">Slati_2452700</name>
</gene>
<reference evidence="1" key="1">
    <citation type="submission" date="2020-06" db="EMBL/GenBank/DDBJ databases">
        <authorList>
            <person name="Li T."/>
            <person name="Hu X."/>
            <person name="Zhang T."/>
            <person name="Song X."/>
            <person name="Zhang H."/>
            <person name="Dai N."/>
            <person name="Sheng W."/>
            <person name="Hou X."/>
            <person name="Wei L."/>
        </authorList>
    </citation>
    <scope>NUCLEOTIDE SEQUENCE</scope>
    <source>
        <strain evidence="1">KEN1</strain>
        <tissue evidence="1">Leaf</tissue>
    </source>
</reference>
<name>A0AAW2WH28_9LAMI</name>
<accession>A0AAW2WH28</accession>
<reference evidence="1" key="2">
    <citation type="journal article" date="2024" name="Plant">
        <title>Genomic evolution and insights into agronomic trait innovations of Sesamum species.</title>
        <authorList>
            <person name="Miao H."/>
            <person name="Wang L."/>
            <person name="Qu L."/>
            <person name="Liu H."/>
            <person name="Sun Y."/>
            <person name="Le M."/>
            <person name="Wang Q."/>
            <person name="Wei S."/>
            <person name="Zheng Y."/>
            <person name="Lin W."/>
            <person name="Duan Y."/>
            <person name="Cao H."/>
            <person name="Xiong S."/>
            <person name="Wang X."/>
            <person name="Wei L."/>
            <person name="Li C."/>
            <person name="Ma Q."/>
            <person name="Ju M."/>
            <person name="Zhao R."/>
            <person name="Li G."/>
            <person name="Mu C."/>
            <person name="Tian Q."/>
            <person name="Mei H."/>
            <person name="Zhang T."/>
            <person name="Gao T."/>
            <person name="Zhang H."/>
        </authorList>
    </citation>
    <scope>NUCLEOTIDE SEQUENCE</scope>
    <source>
        <strain evidence="1">KEN1</strain>
    </source>
</reference>